<dbReference type="GO" id="GO:0006325">
    <property type="term" value="P:chromatin organization"/>
    <property type="evidence" value="ECO:0007669"/>
    <property type="project" value="UniProtKB-KW"/>
</dbReference>
<keyword evidence="4" id="KW-0539">Nucleus</keyword>
<evidence type="ECO:0000256" key="3">
    <source>
        <dbReference type="ARBA" id="ARBA00023163"/>
    </source>
</evidence>
<keyword evidence="3" id="KW-0804">Transcription</keyword>
<evidence type="ECO:0000256" key="5">
    <source>
        <dbReference type="SAM" id="Coils"/>
    </source>
</evidence>
<dbReference type="GO" id="GO:0006355">
    <property type="term" value="P:regulation of DNA-templated transcription"/>
    <property type="evidence" value="ECO:0007669"/>
    <property type="project" value="InterPro"/>
</dbReference>
<evidence type="ECO:0000313" key="8">
    <source>
        <dbReference type="EMBL" id="WWC85197.1"/>
    </source>
</evidence>
<evidence type="ECO:0000313" key="9">
    <source>
        <dbReference type="Proteomes" id="UP001355207"/>
    </source>
</evidence>
<dbReference type="GeneID" id="91090728"/>
<organism evidence="8 9">
    <name type="scientific">Kwoniella dendrophila CBS 6074</name>
    <dbReference type="NCBI Taxonomy" id="1295534"/>
    <lineage>
        <taxon>Eukaryota</taxon>
        <taxon>Fungi</taxon>
        <taxon>Dikarya</taxon>
        <taxon>Basidiomycota</taxon>
        <taxon>Agaricomycotina</taxon>
        <taxon>Tremellomycetes</taxon>
        <taxon>Tremellales</taxon>
        <taxon>Cryptococcaceae</taxon>
        <taxon>Kwoniella</taxon>
    </lineage>
</organism>
<protein>
    <recommendedName>
        <fullName evidence="7">RFX-type winged-helix domain-containing protein</fullName>
    </recommendedName>
</protein>
<evidence type="ECO:0000256" key="2">
    <source>
        <dbReference type="ARBA" id="ARBA00023015"/>
    </source>
</evidence>
<reference evidence="8 9" key="1">
    <citation type="submission" date="2024-01" db="EMBL/GenBank/DDBJ databases">
        <title>Comparative genomics of Cryptococcus and Kwoniella reveals pathogenesis evolution and contrasting modes of karyotype evolution via chromosome fusion or intercentromeric recombination.</title>
        <authorList>
            <person name="Coelho M.A."/>
            <person name="David-Palma M."/>
            <person name="Shea T."/>
            <person name="Bowers K."/>
            <person name="McGinley-Smith S."/>
            <person name="Mohammad A.W."/>
            <person name="Gnirke A."/>
            <person name="Yurkov A.M."/>
            <person name="Nowrousian M."/>
            <person name="Sun S."/>
            <person name="Cuomo C.A."/>
            <person name="Heitman J."/>
        </authorList>
    </citation>
    <scope>NUCLEOTIDE SEQUENCE [LARGE SCALE GENOMIC DNA]</scope>
    <source>
        <strain evidence="8 9">CBS 6074</strain>
    </source>
</reference>
<dbReference type="InterPro" id="IPR052406">
    <property type="entry name" value="Chromatin_Remodeling_Comp"/>
</dbReference>
<evidence type="ECO:0000259" key="7">
    <source>
        <dbReference type="PROSITE" id="PS51526"/>
    </source>
</evidence>
<dbReference type="InterPro" id="IPR003150">
    <property type="entry name" value="DNA-bd_RFX"/>
</dbReference>
<evidence type="ECO:0000256" key="6">
    <source>
        <dbReference type="SAM" id="MobiDB-lite"/>
    </source>
</evidence>
<evidence type="ECO:0000256" key="4">
    <source>
        <dbReference type="ARBA" id="ARBA00023242"/>
    </source>
</evidence>
<dbReference type="PANTHER" id="PTHR22970:SF14">
    <property type="entry name" value="AT-RICH INTERACTIVE DOMAIN-CONTAINING PROTEIN 2"/>
    <property type="match status" value="1"/>
</dbReference>
<keyword evidence="2" id="KW-0805">Transcription regulation</keyword>
<evidence type="ECO:0000256" key="1">
    <source>
        <dbReference type="ARBA" id="ARBA00022853"/>
    </source>
</evidence>
<dbReference type="GO" id="GO:0003677">
    <property type="term" value="F:DNA binding"/>
    <property type="evidence" value="ECO:0007669"/>
    <property type="project" value="InterPro"/>
</dbReference>
<dbReference type="RefSeq" id="XP_066071960.1">
    <property type="nucleotide sequence ID" value="XM_066215863.1"/>
</dbReference>
<feature type="coiled-coil region" evidence="5">
    <location>
        <begin position="759"/>
        <end position="786"/>
    </location>
</feature>
<dbReference type="PROSITE" id="PS51526">
    <property type="entry name" value="RFX_DBD"/>
    <property type="match status" value="1"/>
</dbReference>
<keyword evidence="5" id="KW-0175">Coiled coil</keyword>
<feature type="domain" description="RFX-type winged-helix" evidence="7">
    <location>
        <begin position="476"/>
        <end position="554"/>
    </location>
</feature>
<accession>A0AAX4JK71</accession>
<dbReference type="EMBL" id="CP144098">
    <property type="protein sequence ID" value="WWC85197.1"/>
    <property type="molecule type" value="Genomic_DNA"/>
</dbReference>
<keyword evidence="9" id="KW-1185">Reference proteome</keyword>
<dbReference type="Proteomes" id="UP001355207">
    <property type="component" value="Chromosome 1"/>
</dbReference>
<name>A0AAX4JK71_9TREE</name>
<dbReference type="PANTHER" id="PTHR22970">
    <property type="entry name" value="AT-RICH INTERACTIVE DOMAIN-CONTAINING PROTEIN 2"/>
    <property type="match status" value="1"/>
</dbReference>
<sequence>MSRIIPTYQSASSSSSSSRQIAPLPHSSTSHPQQQHQQQQQQITKRWTSYTPNPIELYPGPKNRLFLSLRSGIDEEIDYALPKLVVASYDDPDQFKLETWVDSVSALKEWPEKWVQYLELQAAQVELKEQQQRQQRPQVDSSIEKEEDEKRNLALSIIPEWTQSPKLIDRAINSLLVLRNSSFTSSNAKIICRTSFLSFLNRFFNLPLNFLLEISIKNPEPIHHILNILQSIFPYLKQNHLLQNEGQDINIRFLFNQVLPKLLIHSRDQSIIQNLLPLLIMGLTIDQHKPSIPIPILKELIEHLLQIIILRPTTTTTNSTTTTTNSPSPILLDLILDLLISLTQNPIYSKTILCSKGFSIHLKNLTALLEYGSRQTQANWENNINLQGKVIRNPASDFIRNENSQKRRKLQRESNQKQMTEFLSLQNQQQQQQQQNLQILPIQPPIINVDNVGDKPPILNKLTKERLYNMREPNRSISWMHETFVYSSTSQLLQVTFWHAYRDFFQNPSTVDPLLSASEVIKNVTIAFPGAMAKVWTDGMGGQKFVIAGMGFRKGNDDQDRFACLWRDCPTPFSPTNPTSLLSHIQSNHLRETHLECQWGNCQYRPFTLSHLLTHLPLVDNGNIHIPEVITSDPWTSSHEAEMKLQSKIITNRIIPNLAKPFKLNFLGSITPIDSINKHPIGTSFLTSLILRNLSKSLKHELNLINVDLLKEKESEKKKHLLEERFGLPIPDSVLKEEKKEEEESLINLSNGQEEPEDVKLIKEQLENAKNAFINIQDKLQVVAENNISGLAIYLGDALGW</sequence>
<proteinExistence type="predicted"/>
<dbReference type="GO" id="GO:0016586">
    <property type="term" value="C:RSC-type complex"/>
    <property type="evidence" value="ECO:0007669"/>
    <property type="project" value="TreeGrafter"/>
</dbReference>
<feature type="region of interest" description="Disordered" evidence="6">
    <location>
        <begin position="1"/>
        <end position="45"/>
    </location>
</feature>
<dbReference type="AlphaFoldDB" id="A0AAX4JK71"/>
<keyword evidence="1" id="KW-0156">Chromatin regulator</keyword>
<gene>
    <name evidence="8" type="ORF">L201_000056</name>
</gene>
<feature type="compositionally biased region" description="Low complexity" evidence="6">
    <location>
        <begin position="33"/>
        <end position="42"/>
    </location>
</feature>